<reference evidence="4 5" key="1">
    <citation type="submission" date="2021-01" db="EMBL/GenBank/DDBJ databases">
        <title>Carboxyliciviraga sp.nov., isolated from coastal sediments.</title>
        <authorList>
            <person name="Lu D."/>
            <person name="Zhang T."/>
        </authorList>
    </citation>
    <scope>NUCLEOTIDE SEQUENCE [LARGE SCALE GENOMIC DNA]</scope>
    <source>
        <strain evidence="4 5">N1Y132</strain>
    </source>
</reference>
<dbReference type="SUPFAM" id="SSF53474">
    <property type="entry name" value="alpha/beta-Hydrolases"/>
    <property type="match status" value="1"/>
</dbReference>
<dbReference type="InterPro" id="IPR029058">
    <property type="entry name" value="AB_hydrolase_fold"/>
</dbReference>
<evidence type="ECO:0000256" key="1">
    <source>
        <dbReference type="SAM" id="MobiDB-lite"/>
    </source>
</evidence>
<organism evidence="4 5">
    <name type="scientific">Carboxylicivirga marina</name>
    <dbReference type="NCBI Taxonomy" id="2800988"/>
    <lineage>
        <taxon>Bacteria</taxon>
        <taxon>Pseudomonadati</taxon>
        <taxon>Bacteroidota</taxon>
        <taxon>Bacteroidia</taxon>
        <taxon>Marinilabiliales</taxon>
        <taxon>Marinilabiliaceae</taxon>
        <taxon>Carboxylicivirga</taxon>
    </lineage>
</organism>
<gene>
    <name evidence="4" type="ORF">JIV24_00255</name>
</gene>
<dbReference type="PANTHER" id="PTHR11731">
    <property type="entry name" value="PROTEASE FAMILY S9B,C DIPEPTIDYL-PEPTIDASE IV-RELATED"/>
    <property type="match status" value="1"/>
</dbReference>
<feature type="domain" description="Peptidase S9 prolyl oligopeptidase catalytic" evidence="3">
    <location>
        <begin position="752"/>
        <end position="927"/>
    </location>
</feature>
<sequence>MQKSLVQITLMAMFCCVFSNLSFADEKKKLDASVYDGWKSIDRGTVISNNGEFVSYVIKPQKGDTYLYLYNVKSGKLDSIPRGKSPVFSQSNQFIAFRVSPQADSIRSLKLKKTKKDKMPKDSLFIRNLANGETKVVADLNKWSTPKKGGDWLAYVLEKEVKKKEEPKDTAKVEAEKAEKEETKKEEKKTKSDKKKKEFKSKGKPLVFYRPSNKDSLYLEKVKSYTLSEDGSAAYVIQSVGDTTEVSKVLRFNPQTFTVDTLFKEIGKIEKIASAYNGQQCAFYFSGDTAKTKVYRLYHYGPKMKSPALIVDTLHAALPSEWSARTKGSLRFSKNGERLFFEAGKRPFEEPKDTLTSDEKTHVDVWNWKDMDIQPMQKKNLRQEKDPTYDCVYHIKKKQLVQLADKDLKSIEVLEKGNSNIAIGRDSQPYRWARTYSGRWSSDIYRVDVTNGERILLISDQSGEADISENGKWGVYYKPQDGQYYSVNIKNGDTKLISKGANVAFADELNDMPNEARAYGIEGFSADGKFVIVYDRYDIWKLDLTGKTNAVCLTNGEGRKSTTEYRCVKLDKEEDYIDLNSRLLLETFNDVNKQAGFSYLNGQRISEIMMGDYRVYTPSKAKDAETMVWRKSTYEKYPEVRVCNGDLNDSKVISNTNPQQKDYIWGDIQLVDWVASDGLKHQGLLITPENMDPNKKYPMISYFYERNSDNLHGYRSPAPSRSTVNWNFYASNGYVIFVPDIFYRDGDPGLCAYEAIVSGCLAMVDRFSFIDRENMGIQGQSWGGYQVAYLVTRTNMFKAGMAGAPVSNMTSAYGGIRWGSGMSRQFQYEKTQSRIGGTLWEKTNKYIENSPVFFAPQVETPLLMMHNDNDGAVPWYQGIEYFMALRRLEKPVWMLVYNDEEHNLTRRANSKDLSIRMMQFFNHYLKGESIPVWMHDGVPAVKKGKELGYDLIE</sequence>
<dbReference type="EMBL" id="JAENRR010000001">
    <property type="protein sequence ID" value="MBK3515749.1"/>
    <property type="molecule type" value="Genomic_DNA"/>
</dbReference>
<evidence type="ECO:0000313" key="5">
    <source>
        <dbReference type="Proteomes" id="UP000605676"/>
    </source>
</evidence>
<feature type="signal peptide" evidence="2">
    <location>
        <begin position="1"/>
        <end position="24"/>
    </location>
</feature>
<feature type="region of interest" description="Disordered" evidence="1">
    <location>
        <begin position="166"/>
        <end position="197"/>
    </location>
</feature>
<dbReference type="SUPFAM" id="SSF82171">
    <property type="entry name" value="DPP6 N-terminal domain-like"/>
    <property type="match status" value="1"/>
</dbReference>
<dbReference type="Gene3D" id="3.40.50.1820">
    <property type="entry name" value="alpha/beta hydrolase"/>
    <property type="match status" value="1"/>
</dbReference>
<proteinExistence type="predicted"/>
<feature type="chain" id="PRO_5046816206" evidence="2">
    <location>
        <begin position="25"/>
        <end position="953"/>
    </location>
</feature>
<dbReference type="InterPro" id="IPR050278">
    <property type="entry name" value="Serine_Prot_S9B/DPPIV"/>
</dbReference>
<evidence type="ECO:0000256" key="2">
    <source>
        <dbReference type="SAM" id="SignalP"/>
    </source>
</evidence>
<accession>A0ABS1HEW0</accession>
<dbReference type="RefSeq" id="WP_200462980.1">
    <property type="nucleotide sequence ID" value="NZ_JAENRR010000001.1"/>
</dbReference>
<dbReference type="InterPro" id="IPR001375">
    <property type="entry name" value="Peptidase_S9_cat"/>
</dbReference>
<keyword evidence="5" id="KW-1185">Reference proteome</keyword>
<dbReference type="Proteomes" id="UP000605676">
    <property type="component" value="Unassembled WGS sequence"/>
</dbReference>
<evidence type="ECO:0000313" key="4">
    <source>
        <dbReference type="EMBL" id="MBK3515749.1"/>
    </source>
</evidence>
<dbReference type="PANTHER" id="PTHR11731:SF193">
    <property type="entry name" value="DIPEPTIDYL PEPTIDASE 9"/>
    <property type="match status" value="1"/>
</dbReference>
<evidence type="ECO:0000259" key="3">
    <source>
        <dbReference type="Pfam" id="PF00326"/>
    </source>
</evidence>
<name>A0ABS1HEW0_9BACT</name>
<feature type="compositionally biased region" description="Basic and acidic residues" evidence="1">
    <location>
        <begin position="166"/>
        <end position="190"/>
    </location>
</feature>
<comment type="caution">
    <text evidence="4">The sequence shown here is derived from an EMBL/GenBank/DDBJ whole genome shotgun (WGS) entry which is preliminary data.</text>
</comment>
<protein>
    <submittedName>
        <fullName evidence="4">S9 family peptidase</fullName>
    </submittedName>
</protein>
<dbReference type="Pfam" id="PF00326">
    <property type="entry name" value="Peptidase_S9"/>
    <property type="match status" value="1"/>
</dbReference>
<keyword evidence="2" id="KW-0732">Signal</keyword>